<proteinExistence type="predicted"/>
<evidence type="ECO:0000313" key="2">
    <source>
        <dbReference type="Proteomes" id="UP000593560"/>
    </source>
</evidence>
<reference evidence="1 2" key="1">
    <citation type="journal article" date="2019" name="Genome Biol. Evol.">
        <title>Insights into the evolution of the New World diploid cottons (Gossypium, subgenus Houzingenia) based on genome sequencing.</title>
        <authorList>
            <person name="Grover C.E."/>
            <person name="Arick M.A. 2nd"/>
            <person name="Thrash A."/>
            <person name="Conover J.L."/>
            <person name="Sanders W.S."/>
            <person name="Peterson D.G."/>
            <person name="Frelichowski J.E."/>
            <person name="Scheffler J.A."/>
            <person name="Scheffler B.E."/>
            <person name="Wendel J.F."/>
        </authorList>
    </citation>
    <scope>NUCLEOTIDE SEQUENCE [LARGE SCALE GENOMIC DNA]</scope>
    <source>
        <strain evidence="1">0</strain>
        <tissue evidence="1">Leaf</tissue>
    </source>
</reference>
<gene>
    <name evidence="1" type="ORF">Gohar_006956</name>
</gene>
<accession>A0A7J9GF17</accession>
<organism evidence="1 2">
    <name type="scientific">Gossypium harknessii</name>
    <dbReference type="NCBI Taxonomy" id="34285"/>
    <lineage>
        <taxon>Eukaryota</taxon>
        <taxon>Viridiplantae</taxon>
        <taxon>Streptophyta</taxon>
        <taxon>Embryophyta</taxon>
        <taxon>Tracheophyta</taxon>
        <taxon>Spermatophyta</taxon>
        <taxon>Magnoliopsida</taxon>
        <taxon>eudicotyledons</taxon>
        <taxon>Gunneridae</taxon>
        <taxon>Pentapetalae</taxon>
        <taxon>rosids</taxon>
        <taxon>malvids</taxon>
        <taxon>Malvales</taxon>
        <taxon>Malvaceae</taxon>
        <taxon>Malvoideae</taxon>
        <taxon>Gossypium</taxon>
    </lineage>
</organism>
<dbReference type="AlphaFoldDB" id="A0A7J9GF17"/>
<comment type="caution">
    <text evidence="1">The sequence shown here is derived from an EMBL/GenBank/DDBJ whole genome shotgun (WGS) entry which is preliminary data.</text>
</comment>
<dbReference type="EMBL" id="JABFAD010000004">
    <property type="protein sequence ID" value="MBA0796162.1"/>
    <property type="molecule type" value="Genomic_DNA"/>
</dbReference>
<dbReference type="Proteomes" id="UP000593560">
    <property type="component" value="Unassembled WGS sequence"/>
</dbReference>
<protein>
    <submittedName>
        <fullName evidence="1">Uncharacterized protein</fullName>
    </submittedName>
</protein>
<sequence>MGYSKDDWKSLIIRCKSGQRTLGKKH</sequence>
<name>A0A7J9GF17_9ROSI</name>
<evidence type="ECO:0000313" key="1">
    <source>
        <dbReference type="EMBL" id="MBA0796162.1"/>
    </source>
</evidence>
<keyword evidence="2" id="KW-1185">Reference proteome</keyword>